<evidence type="ECO:0000313" key="1">
    <source>
        <dbReference type="EMBL" id="PZE21791.1"/>
    </source>
</evidence>
<evidence type="ECO:0000313" key="2">
    <source>
        <dbReference type="Proteomes" id="UP000214746"/>
    </source>
</evidence>
<sequence>MSVRPHSFFSAALYARTSCFVYLPQGYDDSERRYPVIYLLHGLHGAESSWLVKGEAEQTLDRMMSSGELRPSIVVMPSDGGYGHGTFYVDWYDGSGNFEQYFLYDLIPEIDQKYRTVANRSHRAVCGLSMGGFGSFSLTLRHPDTFGAAASLSGALISNHFVSEQVAQSEAARIIGPPRGQHALNYDLYVRANERVNEPDQPQLYFSCGTSDYLYSLNTAYHHHLDAIGYAHVYEEFDGAHTWEYWTEHLPDALRFIESYLNGRPVQD</sequence>
<dbReference type="AlphaFoldDB" id="A0A2W1NFE7"/>
<dbReference type="RefSeq" id="WP_089198933.1">
    <property type="nucleotide sequence ID" value="NZ_NHRJ02000002.1"/>
</dbReference>
<dbReference type="GO" id="GO:0016747">
    <property type="term" value="F:acyltransferase activity, transferring groups other than amino-acyl groups"/>
    <property type="evidence" value="ECO:0007669"/>
    <property type="project" value="TreeGrafter"/>
</dbReference>
<dbReference type="InterPro" id="IPR029058">
    <property type="entry name" value="AB_hydrolase_fold"/>
</dbReference>
<dbReference type="SUPFAM" id="SSF53474">
    <property type="entry name" value="alpha/beta-Hydrolases"/>
    <property type="match status" value="1"/>
</dbReference>
<name>A0A2W1NFE7_PAEXE</name>
<reference evidence="1" key="1">
    <citation type="submission" date="2018-06" db="EMBL/GenBank/DDBJ databases">
        <title>Paenibacillus xerothermodurans sp. nov. an extremely dry heat resistant spore forming bacterium isolated from the soil of Cape Canaveral, Florida.</title>
        <authorList>
            <person name="Seuylemezian A."/>
            <person name="Kaur N."/>
            <person name="Patil P."/>
            <person name="Patil P."/>
            <person name="Mayilraj S."/>
            <person name="Vaishampayan P."/>
        </authorList>
    </citation>
    <scope>NUCLEOTIDE SEQUENCE [LARGE SCALE GENOMIC DNA]</scope>
    <source>
        <strain evidence="1">ATCC 27380</strain>
    </source>
</reference>
<accession>A0A2W1NFE7</accession>
<dbReference type="InterPro" id="IPR000801">
    <property type="entry name" value="Esterase-like"/>
</dbReference>
<organism evidence="1 2">
    <name type="scientific">Paenibacillus xerothermodurans</name>
    <dbReference type="NCBI Taxonomy" id="1977292"/>
    <lineage>
        <taxon>Bacteria</taxon>
        <taxon>Bacillati</taxon>
        <taxon>Bacillota</taxon>
        <taxon>Bacilli</taxon>
        <taxon>Bacillales</taxon>
        <taxon>Paenibacillaceae</taxon>
        <taxon>Paenibacillus</taxon>
    </lineage>
</organism>
<dbReference type="Pfam" id="PF00756">
    <property type="entry name" value="Esterase"/>
    <property type="match status" value="1"/>
</dbReference>
<proteinExistence type="predicted"/>
<dbReference type="EMBL" id="NHRJ02000002">
    <property type="protein sequence ID" value="PZE21791.1"/>
    <property type="molecule type" value="Genomic_DNA"/>
</dbReference>
<dbReference type="Gene3D" id="3.40.50.1820">
    <property type="entry name" value="alpha/beta hydrolase"/>
    <property type="match status" value="1"/>
</dbReference>
<gene>
    <name evidence="1" type="ORF">CBW46_005115</name>
</gene>
<dbReference type="InterPro" id="IPR050583">
    <property type="entry name" value="Mycobacterial_A85_antigen"/>
</dbReference>
<dbReference type="PANTHER" id="PTHR48098">
    <property type="entry name" value="ENTEROCHELIN ESTERASE-RELATED"/>
    <property type="match status" value="1"/>
</dbReference>
<comment type="caution">
    <text evidence="1">The sequence shown here is derived from an EMBL/GenBank/DDBJ whole genome shotgun (WGS) entry which is preliminary data.</text>
</comment>
<keyword evidence="2" id="KW-1185">Reference proteome</keyword>
<dbReference type="Proteomes" id="UP000214746">
    <property type="component" value="Unassembled WGS sequence"/>
</dbReference>
<dbReference type="PANTHER" id="PTHR48098:SF1">
    <property type="entry name" value="DIACYLGLYCEROL ACYLTRANSFERASE_MYCOLYLTRANSFERASE AG85A"/>
    <property type="match status" value="1"/>
</dbReference>
<dbReference type="OrthoDB" id="9777383at2"/>
<protein>
    <submittedName>
        <fullName evidence="1">Esterase family protein</fullName>
    </submittedName>
</protein>